<evidence type="ECO:0000256" key="1">
    <source>
        <dbReference type="SAM" id="MobiDB-lite"/>
    </source>
</evidence>
<proteinExistence type="predicted"/>
<dbReference type="EMBL" id="BEGY01000038">
    <property type="protein sequence ID" value="GAX79062.1"/>
    <property type="molecule type" value="Genomic_DNA"/>
</dbReference>
<dbReference type="AlphaFoldDB" id="A0A250X846"/>
<keyword evidence="3" id="KW-1185">Reference proteome</keyword>
<protein>
    <submittedName>
        <fullName evidence="2">Uncharacterized protein</fullName>
    </submittedName>
</protein>
<comment type="caution">
    <text evidence="2">The sequence shown here is derived from an EMBL/GenBank/DDBJ whole genome shotgun (WGS) entry which is preliminary data.</text>
</comment>
<evidence type="ECO:0000313" key="2">
    <source>
        <dbReference type="EMBL" id="GAX79062.1"/>
    </source>
</evidence>
<sequence>MGCASSSQVSTETSAKLSSRIQRTSSDRTSEAPKPTGWAENLQEVAGPSPDNNCLPSARQLDNAIELTQVRSNKTTETQNLPDLAQELEDVSTMSKISAKHIALNDAAPTSIICQHGGVCRLQAA</sequence>
<name>A0A250X846_9CHLO</name>
<evidence type="ECO:0000313" key="3">
    <source>
        <dbReference type="Proteomes" id="UP000232323"/>
    </source>
</evidence>
<reference evidence="2 3" key="1">
    <citation type="submission" date="2017-08" db="EMBL/GenBank/DDBJ databases">
        <title>Acidophilic green algal genome provides insights into adaptation to an acidic environment.</title>
        <authorList>
            <person name="Hirooka S."/>
            <person name="Hirose Y."/>
            <person name="Kanesaki Y."/>
            <person name="Higuchi S."/>
            <person name="Fujiwara T."/>
            <person name="Onuma R."/>
            <person name="Era A."/>
            <person name="Ohbayashi R."/>
            <person name="Uzuka A."/>
            <person name="Nozaki H."/>
            <person name="Yoshikawa H."/>
            <person name="Miyagishima S.Y."/>
        </authorList>
    </citation>
    <scope>NUCLEOTIDE SEQUENCE [LARGE SCALE GENOMIC DNA]</scope>
    <source>
        <strain evidence="2 3">NIES-2499</strain>
    </source>
</reference>
<accession>A0A250X846</accession>
<dbReference type="Proteomes" id="UP000232323">
    <property type="component" value="Unassembled WGS sequence"/>
</dbReference>
<feature type="compositionally biased region" description="Polar residues" evidence="1">
    <location>
        <begin position="1"/>
        <end position="24"/>
    </location>
</feature>
<organism evidence="2 3">
    <name type="scientific">Chlamydomonas eustigma</name>
    <dbReference type="NCBI Taxonomy" id="1157962"/>
    <lineage>
        <taxon>Eukaryota</taxon>
        <taxon>Viridiplantae</taxon>
        <taxon>Chlorophyta</taxon>
        <taxon>core chlorophytes</taxon>
        <taxon>Chlorophyceae</taxon>
        <taxon>CS clade</taxon>
        <taxon>Chlamydomonadales</taxon>
        <taxon>Chlamydomonadaceae</taxon>
        <taxon>Chlamydomonas</taxon>
    </lineage>
</organism>
<gene>
    <name evidence="2" type="ORF">CEUSTIGMA_g6502.t1</name>
</gene>
<feature type="region of interest" description="Disordered" evidence="1">
    <location>
        <begin position="1"/>
        <end position="57"/>
    </location>
</feature>